<keyword evidence="2" id="KW-1185">Reference proteome</keyword>
<gene>
    <name evidence="1" type="ORF">V6N12_011784</name>
</gene>
<accession>A0ABR2BTG3</accession>
<proteinExistence type="predicted"/>
<sequence length="193" mass="20703">MEKLSVLQTCAVGWVKEATPNRVLAQEMDPSGLQGFELVTVKDSVYTVVFQEAEFVRVPAVENQEEEFDSEMGDKSNEVSVVVGIEWWWDSRGHARSLDVVVGHYAARDRPDGGRGELEGDRDSPVGLLECELGSLNATSLLVSNTCALSSPSAVVGVAGATLASVLGSVFDGLRMVKSVNFLVVALASSEQR</sequence>
<dbReference type="Proteomes" id="UP001472677">
    <property type="component" value="Unassembled WGS sequence"/>
</dbReference>
<comment type="caution">
    <text evidence="1">The sequence shown here is derived from an EMBL/GenBank/DDBJ whole genome shotgun (WGS) entry which is preliminary data.</text>
</comment>
<evidence type="ECO:0000313" key="1">
    <source>
        <dbReference type="EMBL" id="KAK8510419.1"/>
    </source>
</evidence>
<evidence type="ECO:0000313" key="2">
    <source>
        <dbReference type="Proteomes" id="UP001472677"/>
    </source>
</evidence>
<name>A0ABR2BTG3_9ROSI</name>
<protein>
    <submittedName>
        <fullName evidence="1">Uncharacterized protein</fullName>
    </submittedName>
</protein>
<dbReference type="EMBL" id="JBBPBM010000086">
    <property type="protein sequence ID" value="KAK8510419.1"/>
    <property type="molecule type" value="Genomic_DNA"/>
</dbReference>
<reference evidence="1 2" key="1">
    <citation type="journal article" date="2024" name="G3 (Bethesda)">
        <title>Genome assembly of Hibiscus sabdariffa L. provides insights into metabolisms of medicinal natural products.</title>
        <authorList>
            <person name="Kim T."/>
        </authorList>
    </citation>
    <scope>NUCLEOTIDE SEQUENCE [LARGE SCALE GENOMIC DNA]</scope>
    <source>
        <strain evidence="1">TK-2024</strain>
        <tissue evidence="1">Old leaves</tissue>
    </source>
</reference>
<organism evidence="1 2">
    <name type="scientific">Hibiscus sabdariffa</name>
    <name type="common">roselle</name>
    <dbReference type="NCBI Taxonomy" id="183260"/>
    <lineage>
        <taxon>Eukaryota</taxon>
        <taxon>Viridiplantae</taxon>
        <taxon>Streptophyta</taxon>
        <taxon>Embryophyta</taxon>
        <taxon>Tracheophyta</taxon>
        <taxon>Spermatophyta</taxon>
        <taxon>Magnoliopsida</taxon>
        <taxon>eudicotyledons</taxon>
        <taxon>Gunneridae</taxon>
        <taxon>Pentapetalae</taxon>
        <taxon>rosids</taxon>
        <taxon>malvids</taxon>
        <taxon>Malvales</taxon>
        <taxon>Malvaceae</taxon>
        <taxon>Malvoideae</taxon>
        <taxon>Hibiscus</taxon>
    </lineage>
</organism>